<feature type="region of interest" description="Disordered" evidence="4">
    <location>
        <begin position="1810"/>
        <end position="1875"/>
    </location>
</feature>
<dbReference type="Pfam" id="PF12796">
    <property type="entry name" value="Ank_2"/>
    <property type="match status" value="4"/>
</dbReference>
<sequence>MSEPEKSGLGSSAQQDIVNLASTEQLSEQHSDEESNSQEDDEDVISDVSSELSEIPDIATFIDPKPPLFGSQTRPIGLNRPWGLTNYDDFDVVTVHGLRDDHKTVWRSQTGKLWIRGQLFDGLAIRQLDYLYSNDQEARIFSHDGIKTEARNLLRQYREYRLALPDTEVDRPIIWICHDIGGTIVKQVLIEAAQAVMLEDYKDIAAWDSAKAIHHRVVTLSTTMDEIFNLLNLPGPPITNGGASKVKRIARQVEEINLRFLRSKLFHRPTIINVYHLLDLPDEISEGEPKNEEIASAGQEESTEDGDCDTTEPGVKQDDRGSQHTLVKDATHALAEFPVAPPSPFSRYTIVTFGLTETHSRFLEPDIDHLNLVKGDENSDDDCNWVVLLAKRFRENLYPIRVDYAFVRYQMALLTLMPPMRIPTVHMEFGDRYKLPIIDWITAQDAYKTMTADLCPQILYVQTNETDSSRTSMLSQYMYTACDCEHVDPWGENPTRNAFYFEFVKHDDRFNNIRSMLLTFINHAAWNHYFTPDLYEFQYMLPQLEEYHSWSPSQLFRVFSNFRFWTKMKHLTMFLGCFENCIEEDRRWFLAALKEDHARLDMDYRVVIITDGPDEISRAFIPESQVLSLEECPIPVLGWSIDEAGKSVPELKKALDDAIRKRPVLGAVKEEMLEVLHECRNTPHLGYVIVKWLGNLSRGAPLAKISAAIEKLKPVTTTTMLRVFLELLGNKRRDWALRVYHWVRYAKEPLTIRCLGQALASCEDPETMKRLLLDSDYESLTGGLESCFSGIIVVDGDEVKFSHDSFNQPMTFSTEENEAEQPSRIHGFIAEACLRYMTQDHIHQQWIRFSVDNYGGNELQSPLCMSEQGLLDYAIQFWVHHYKLAESHQPYELAWQLFQTKSFRNKWAEAYYLVSNPFTRIHRSYISPLPLMAAFGLEDMISSQVDQDRTSEWFEQDVWLAIVEAARNKHTSTLSNLLAYVKANESGLQDAMAWASITEDEDIMTELVGKMASLESINWTQWLLFRAAVTGSKCLAMAIAQAGFDLNGVDDQFGHTALHKAILWRNRGVVEVLLSFNVDISIADCAGTTPFILAIDMGDAHVVQLLLDKGARVDEKTPRGQRITMPAAFLGYHMVLERLLSAGAEFQTPDDDLEATEPTVICAAKKMRKTCVKMLLKHGADPHVQSSNGSLLYLCCRDQDFLEICRFLLDKDANPNERYPDKEMLLIAALRTNKTELVRLLIEKGAEINCLDPYEDADIGAKTPLSFTAAECSLEMIELLLEKGAEVNYAPGNSYPALFSAATGHFDTDRLKLFLDKGANIHWRRDDGRQAIHAAHDAPKSIQVLLERGADIRSMCYDGNVTMMAARWGCKDSLKTLVANQADLDQTFTYDPDDVDYGKTAIRLAAEAGYYDCASFLFESGAKLDDSMEDAKFFVEAINSAIPQKDLPALEKLIFQCFERGMKAGIVDEEGNTALHHTKHGTPVPLVVMLLGMGVPIDTPNADGWTPLAVALREGNVSVSHVLLSRGAQADIHSPKIGSLFHVVCGSLLKNPLAMAVGLLRRLIQHKADPSRLGPKPDCIPLLSGVARAPVHVYFRESITRYLVEEVKLDINSGGATGKYPLIYNTFWGNGPLVQYLIRKGADVEVADDQGLRASHHAARQIAMRTLWTDLIFKILIESGVELLPKDIYDRTPLHFAAGSGSWKHAKRLINQLPQGFNVDIKDSDGWTPLMWACRAEADETIQKLVQDYGADIWATSNDSQWSPLKLANLSGSGSRHAGLLEPSKDKMERVLEDGSKQKWIPDFHIVPPLRRSPSESRCSNCLGVQETEAVDEGSEVQSDANEGTGDDDEVDKDEGDEEEEEEEEDDDDDDDDDE</sequence>
<dbReference type="PANTHER" id="PTHR24198">
    <property type="entry name" value="ANKYRIN REPEAT AND PROTEIN KINASE DOMAIN-CONTAINING PROTEIN"/>
    <property type="match status" value="1"/>
</dbReference>
<dbReference type="OrthoDB" id="341259at2759"/>
<evidence type="ECO:0000313" key="5">
    <source>
        <dbReference type="EMBL" id="RGP73711.1"/>
    </source>
</evidence>
<feature type="repeat" description="ANK" evidence="3">
    <location>
        <begin position="1260"/>
        <end position="1292"/>
    </location>
</feature>
<dbReference type="EMBL" id="PXOG01000137">
    <property type="protein sequence ID" value="RGP73711.1"/>
    <property type="molecule type" value="Genomic_DNA"/>
</dbReference>
<keyword evidence="2 3" id="KW-0040">ANK repeat</keyword>
<dbReference type="PROSITE" id="PS50297">
    <property type="entry name" value="ANK_REP_REGION"/>
    <property type="match status" value="6"/>
</dbReference>
<evidence type="ECO:0000313" key="6">
    <source>
        <dbReference type="Proteomes" id="UP000266234"/>
    </source>
</evidence>
<feature type="repeat" description="ANK" evidence="3">
    <location>
        <begin position="1221"/>
        <end position="1253"/>
    </location>
</feature>
<feature type="repeat" description="ANK" evidence="3">
    <location>
        <begin position="1397"/>
        <end position="1429"/>
    </location>
</feature>
<keyword evidence="6" id="KW-1185">Reference proteome</keyword>
<evidence type="ECO:0000256" key="1">
    <source>
        <dbReference type="ARBA" id="ARBA00022737"/>
    </source>
</evidence>
<feature type="region of interest" description="Disordered" evidence="4">
    <location>
        <begin position="288"/>
        <end position="324"/>
    </location>
</feature>
<organism evidence="5 6">
    <name type="scientific">Fusarium longipes</name>
    <dbReference type="NCBI Taxonomy" id="694270"/>
    <lineage>
        <taxon>Eukaryota</taxon>
        <taxon>Fungi</taxon>
        <taxon>Dikarya</taxon>
        <taxon>Ascomycota</taxon>
        <taxon>Pezizomycotina</taxon>
        <taxon>Sordariomycetes</taxon>
        <taxon>Hypocreomycetidae</taxon>
        <taxon>Hypocreales</taxon>
        <taxon>Nectriaceae</taxon>
        <taxon>Fusarium</taxon>
    </lineage>
</organism>
<keyword evidence="1" id="KW-0677">Repeat</keyword>
<dbReference type="InterPro" id="IPR002110">
    <property type="entry name" value="Ankyrin_rpt"/>
</dbReference>
<comment type="caution">
    <text evidence="5">The sequence shown here is derived from an EMBL/GenBank/DDBJ whole genome shotgun (WGS) entry which is preliminary data.</text>
</comment>
<feature type="compositionally biased region" description="Basic and acidic residues" evidence="4">
    <location>
        <begin position="315"/>
        <end position="324"/>
    </location>
</feature>
<feature type="compositionally biased region" description="Acidic residues" evidence="4">
    <location>
        <begin position="1845"/>
        <end position="1875"/>
    </location>
</feature>
<dbReference type="Proteomes" id="UP000266234">
    <property type="component" value="Unassembled WGS sequence"/>
</dbReference>
<feature type="repeat" description="ANK" evidence="3">
    <location>
        <begin position="1086"/>
        <end position="1118"/>
    </location>
</feature>
<evidence type="ECO:0000256" key="2">
    <source>
        <dbReference type="ARBA" id="ARBA00023043"/>
    </source>
</evidence>
<reference evidence="5 6" key="1">
    <citation type="journal article" date="2018" name="PLoS Pathog.">
        <title>Evolution of structural diversity of trichothecenes, a family of toxins produced by plant pathogenic and entomopathogenic fungi.</title>
        <authorList>
            <person name="Proctor R.H."/>
            <person name="McCormick S.P."/>
            <person name="Kim H.S."/>
            <person name="Cardoza R.E."/>
            <person name="Stanley A.M."/>
            <person name="Lindo L."/>
            <person name="Kelly A."/>
            <person name="Brown D.W."/>
            <person name="Lee T."/>
            <person name="Vaughan M.M."/>
            <person name="Alexander N.J."/>
            <person name="Busman M."/>
            <person name="Gutierrez S."/>
        </authorList>
    </citation>
    <scope>NUCLEOTIDE SEQUENCE [LARGE SCALE GENOMIC DNA]</scope>
    <source>
        <strain evidence="5 6">NRRL 20695</strain>
    </source>
</reference>
<name>A0A395SMP9_9HYPO</name>
<feature type="compositionally biased region" description="Acidic residues" evidence="4">
    <location>
        <begin position="34"/>
        <end position="45"/>
    </location>
</feature>
<feature type="repeat" description="ANK" evidence="3">
    <location>
        <begin position="1503"/>
        <end position="1535"/>
    </location>
</feature>
<feature type="compositionally biased region" description="Polar residues" evidence="4">
    <location>
        <begin position="9"/>
        <end position="26"/>
    </location>
</feature>
<proteinExistence type="predicted"/>
<dbReference type="SUPFAM" id="SSF48403">
    <property type="entry name" value="Ankyrin repeat"/>
    <property type="match status" value="3"/>
</dbReference>
<feature type="repeat" description="ANK" evidence="3">
    <location>
        <begin position="1617"/>
        <end position="1649"/>
    </location>
</feature>
<dbReference type="InterPro" id="IPR036770">
    <property type="entry name" value="Ankyrin_rpt-contain_sf"/>
</dbReference>
<dbReference type="PROSITE" id="PS50088">
    <property type="entry name" value="ANK_REPEAT"/>
    <property type="match status" value="7"/>
</dbReference>
<feature type="region of interest" description="Disordered" evidence="4">
    <location>
        <begin position="1"/>
        <end position="49"/>
    </location>
</feature>
<feature type="compositionally biased region" description="Acidic residues" evidence="4">
    <location>
        <begin position="301"/>
        <end position="310"/>
    </location>
</feature>
<feature type="repeat" description="ANK" evidence="3">
    <location>
        <begin position="1053"/>
        <end position="1085"/>
    </location>
</feature>
<evidence type="ECO:0000256" key="4">
    <source>
        <dbReference type="SAM" id="MobiDB-lite"/>
    </source>
</evidence>
<gene>
    <name evidence="5" type="ORF">FLONG3_6259</name>
</gene>
<protein>
    <submittedName>
        <fullName evidence="5">Ankyrin repeat</fullName>
    </submittedName>
</protein>
<accession>A0A395SMP9</accession>
<dbReference type="STRING" id="694270.A0A395SMP9"/>
<dbReference type="Gene3D" id="1.25.40.20">
    <property type="entry name" value="Ankyrin repeat-containing domain"/>
    <property type="match status" value="6"/>
</dbReference>
<dbReference type="SMART" id="SM00248">
    <property type="entry name" value="ANK"/>
    <property type="match status" value="16"/>
</dbReference>
<evidence type="ECO:0000256" key="3">
    <source>
        <dbReference type="PROSITE-ProRule" id="PRU00023"/>
    </source>
</evidence>
<dbReference type="PANTHER" id="PTHR24198:SF165">
    <property type="entry name" value="ANKYRIN REPEAT-CONTAINING PROTEIN-RELATED"/>
    <property type="match status" value="1"/>
</dbReference>